<proteinExistence type="predicted"/>
<keyword evidence="2" id="KW-1185">Reference proteome</keyword>
<name>A0ABV3DLJ2_9ACTN</name>
<reference evidence="1 2" key="1">
    <citation type="submission" date="2024-06" db="EMBL/GenBank/DDBJ databases">
        <title>The Natural Products Discovery Center: Release of the First 8490 Sequenced Strains for Exploring Actinobacteria Biosynthetic Diversity.</title>
        <authorList>
            <person name="Kalkreuter E."/>
            <person name="Kautsar S.A."/>
            <person name="Yang D."/>
            <person name="Bader C.D."/>
            <person name="Teijaro C.N."/>
            <person name="Fluegel L."/>
            <person name="Davis C.M."/>
            <person name="Simpson J.R."/>
            <person name="Lauterbach L."/>
            <person name="Steele A.D."/>
            <person name="Gui C."/>
            <person name="Meng S."/>
            <person name="Li G."/>
            <person name="Viehrig K."/>
            <person name="Ye F."/>
            <person name="Su P."/>
            <person name="Kiefer A.F."/>
            <person name="Nichols A."/>
            <person name="Cepeda A.J."/>
            <person name="Yan W."/>
            <person name="Fan B."/>
            <person name="Jiang Y."/>
            <person name="Adhikari A."/>
            <person name="Zheng C.-J."/>
            <person name="Schuster L."/>
            <person name="Cowan T.M."/>
            <person name="Smanski M.J."/>
            <person name="Chevrette M.G."/>
            <person name="De Carvalho L.P.S."/>
            <person name="Shen B."/>
        </authorList>
    </citation>
    <scope>NUCLEOTIDE SEQUENCE [LARGE SCALE GENOMIC DNA]</scope>
    <source>
        <strain evidence="1 2">NPDC048946</strain>
    </source>
</reference>
<evidence type="ECO:0000313" key="1">
    <source>
        <dbReference type="EMBL" id="MEU8136044.1"/>
    </source>
</evidence>
<sequence>MQFFDRPRSLSELAEDAVWRRYQRGEHDPRVPAPVVVASEPSAPRRPDHATRARFDGGCGCFLCAEYAERHGLIAGDS</sequence>
<comment type="caution">
    <text evidence="1">The sequence shown here is derived from an EMBL/GenBank/DDBJ whole genome shotgun (WGS) entry which is preliminary data.</text>
</comment>
<evidence type="ECO:0000313" key="2">
    <source>
        <dbReference type="Proteomes" id="UP001551482"/>
    </source>
</evidence>
<gene>
    <name evidence="1" type="ORF">AB0C36_21335</name>
</gene>
<dbReference type="RefSeq" id="WP_358356267.1">
    <property type="nucleotide sequence ID" value="NZ_JBEZFP010000055.1"/>
</dbReference>
<protein>
    <submittedName>
        <fullName evidence="1">Uncharacterized protein</fullName>
    </submittedName>
</protein>
<accession>A0ABV3DLJ2</accession>
<dbReference type="EMBL" id="JBEZFP010000055">
    <property type="protein sequence ID" value="MEU8136044.1"/>
    <property type="molecule type" value="Genomic_DNA"/>
</dbReference>
<organism evidence="1 2">
    <name type="scientific">Streptodolium elevatio</name>
    <dbReference type="NCBI Taxonomy" id="3157996"/>
    <lineage>
        <taxon>Bacteria</taxon>
        <taxon>Bacillati</taxon>
        <taxon>Actinomycetota</taxon>
        <taxon>Actinomycetes</taxon>
        <taxon>Kitasatosporales</taxon>
        <taxon>Streptomycetaceae</taxon>
        <taxon>Streptodolium</taxon>
    </lineage>
</organism>
<dbReference type="Proteomes" id="UP001551482">
    <property type="component" value="Unassembled WGS sequence"/>
</dbReference>